<dbReference type="Gene3D" id="2.60.120.1440">
    <property type="match status" value="1"/>
</dbReference>
<keyword evidence="1" id="KW-1133">Transmembrane helix</keyword>
<keyword evidence="1" id="KW-0472">Membrane</keyword>
<proteinExistence type="predicted"/>
<keyword evidence="4" id="KW-1185">Reference proteome</keyword>
<evidence type="ECO:0000313" key="3">
    <source>
        <dbReference type="EMBL" id="MBC2666656.1"/>
    </source>
</evidence>
<feature type="transmembrane region" description="Helical" evidence="1">
    <location>
        <begin position="93"/>
        <end position="111"/>
    </location>
</feature>
<evidence type="ECO:0000313" key="4">
    <source>
        <dbReference type="Proteomes" id="UP000566813"/>
    </source>
</evidence>
<organism evidence="3 4">
    <name type="scientific">Novosphingobium flavum</name>
    <dbReference type="NCBI Taxonomy" id="1778672"/>
    <lineage>
        <taxon>Bacteria</taxon>
        <taxon>Pseudomonadati</taxon>
        <taxon>Pseudomonadota</taxon>
        <taxon>Alphaproteobacteria</taxon>
        <taxon>Sphingomonadales</taxon>
        <taxon>Sphingomonadaceae</taxon>
        <taxon>Novosphingobium</taxon>
    </lineage>
</organism>
<dbReference type="InterPro" id="IPR012373">
    <property type="entry name" value="Ferrdict_sens_TM"/>
</dbReference>
<dbReference type="PIRSF" id="PIRSF018266">
    <property type="entry name" value="FecR"/>
    <property type="match status" value="1"/>
</dbReference>
<feature type="domain" description="FecR protein" evidence="2">
    <location>
        <begin position="120"/>
        <end position="209"/>
    </location>
</feature>
<protein>
    <submittedName>
        <fullName evidence="3">FecR domain-containing protein</fullName>
    </submittedName>
</protein>
<dbReference type="Proteomes" id="UP000566813">
    <property type="component" value="Unassembled WGS sequence"/>
</dbReference>
<dbReference type="PANTHER" id="PTHR30273">
    <property type="entry name" value="PERIPLASMIC SIGNAL SENSOR AND SIGMA FACTOR ACTIVATOR FECR-RELATED"/>
    <property type="match status" value="1"/>
</dbReference>
<accession>A0A7X1KMH6</accession>
<name>A0A7X1KMH6_9SPHN</name>
<evidence type="ECO:0000259" key="2">
    <source>
        <dbReference type="Pfam" id="PF04773"/>
    </source>
</evidence>
<dbReference type="InterPro" id="IPR006860">
    <property type="entry name" value="FecR"/>
</dbReference>
<sequence length="342" mass="37384">MMTARETPEQIEEAALAWAVRFPLSEEEEEQFEAWMAGDRRRRGAVTRALAGWSMLDRAQAGGPMASAEVAPDNDDEPAVDGRALSWIRRRHVLGMLGSGIAAAVTGLVVLPRLGLHRETTSLGEIRRLPLQDGSLATINTDSAIDIRLGRKVRSVALVRGEAWFEVAKDPSRPFVVESGHVSVRAVGTAFSVRRSDDTTTVSVTEGVVAVSQHDSMHKGFPLTAGEQVTIGHDGLIGDVRKSPENIQRALAWRTGEIALEGETLGYAVDEYNRYNSRKLVIASDALAQERLVGMFDVNNPEGFAETVSEMLDLRVAHRNDEILLFRDKISPVATELPQPSI</sequence>
<dbReference type="EMBL" id="JACLAW010000011">
    <property type="protein sequence ID" value="MBC2666656.1"/>
    <property type="molecule type" value="Genomic_DNA"/>
</dbReference>
<dbReference type="PANTHER" id="PTHR30273:SF2">
    <property type="entry name" value="PROTEIN FECR"/>
    <property type="match status" value="1"/>
</dbReference>
<keyword evidence="1" id="KW-0812">Transmembrane</keyword>
<evidence type="ECO:0000256" key="1">
    <source>
        <dbReference type="SAM" id="Phobius"/>
    </source>
</evidence>
<dbReference type="GO" id="GO:0016989">
    <property type="term" value="F:sigma factor antagonist activity"/>
    <property type="evidence" value="ECO:0007669"/>
    <property type="project" value="TreeGrafter"/>
</dbReference>
<gene>
    <name evidence="3" type="ORF">H7F51_14125</name>
</gene>
<reference evidence="3 4" key="1">
    <citation type="submission" date="2020-08" db="EMBL/GenBank/DDBJ databases">
        <title>The genome sequence of type strain Novosphingobium flavum NBRC 111647.</title>
        <authorList>
            <person name="Liu Y."/>
        </authorList>
    </citation>
    <scope>NUCLEOTIDE SEQUENCE [LARGE SCALE GENOMIC DNA]</scope>
    <source>
        <strain evidence="3 4">NBRC 111647</strain>
    </source>
</reference>
<dbReference type="Pfam" id="PF04773">
    <property type="entry name" value="FecR"/>
    <property type="match status" value="1"/>
</dbReference>
<dbReference type="AlphaFoldDB" id="A0A7X1KMH6"/>
<comment type="caution">
    <text evidence="3">The sequence shown here is derived from an EMBL/GenBank/DDBJ whole genome shotgun (WGS) entry which is preliminary data.</text>
</comment>
<dbReference type="RefSeq" id="WP_185664960.1">
    <property type="nucleotide sequence ID" value="NZ_JACLAW010000011.1"/>
</dbReference>